<name>A0A8A3PI69_9HELO</name>
<organism evidence="1 2">
    <name type="scientific">Monilinia vaccinii-corymbosi</name>
    <dbReference type="NCBI Taxonomy" id="61207"/>
    <lineage>
        <taxon>Eukaryota</taxon>
        <taxon>Fungi</taxon>
        <taxon>Dikarya</taxon>
        <taxon>Ascomycota</taxon>
        <taxon>Pezizomycotina</taxon>
        <taxon>Leotiomycetes</taxon>
        <taxon>Helotiales</taxon>
        <taxon>Sclerotiniaceae</taxon>
        <taxon>Monilinia</taxon>
    </lineage>
</organism>
<sequence length="156" mass="17452">MSNPWSNRFTRLAQLAHPVAASSSQLEALARKMAEIPSHPYLNYTHSDRALGITLDFTAPCSPLEQAELARSLNPVLPKYSEHATHISIAMSFKCAREDLVTKNINAHRHCILASIVYALNKFARIDSLGIAVSVPRFDWEQFQPVSAIYGLDYKK</sequence>
<proteinExistence type="predicted"/>
<gene>
    <name evidence="1" type="ORF">DSL72_007889</name>
</gene>
<evidence type="ECO:0000313" key="2">
    <source>
        <dbReference type="Proteomes" id="UP000672032"/>
    </source>
</evidence>
<reference evidence="1" key="1">
    <citation type="submission" date="2020-10" db="EMBL/GenBank/DDBJ databases">
        <title>Genome Sequence of Monilinia vaccinii-corymbosi Sheds Light on Mummy Berry Disease Infection of Blueberry and Mating Type.</title>
        <authorList>
            <person name="Yow A.G."/>
            <person name="Zhang Y."/>
            <person name="Bansal K."/>
            <person name="Eacker S.M."/>
            <person name="Sullivan S."/>
            <person name="Liachko I."/>
            <person name="Cubeta M.A."/>
            <person name="Rollins J.A."/>
            <person name="Ashrafi H."/>
        </authorList>
    </citation>
    <scope>NUCLEOTIDE SEQUENCE</scope>
    <source>
        <strain evidence="1">RL-1</strain>
    </source>
</reference>
<evidence type="ECO:0000313" key="1">
    <source>
        <dbReference type="EMBL" id="QSZ35027.1"/>
    </source>
</evidence>
<dbReference type="EMBL" id="CP063409">
    <property type="protein sequence ID" value="QSZ35027.1"/>
    <property type="molecule type" value="Genomic_DNA"/>
</dbReference>
<dbReference type="AlphaFoldDB" id="A0A8A3PI69"/>
<accession>A0A8A3PI69</accession>
<keyword evidence="2" id="KW-1185">Reference proteome</keyword>
<dbReference type="Proteomes" id="UP000672032">
    <property type="component" value="Chromosome 5"/>
</dbReference>
<protein>
    <submittedName>
        <fullName evidence="1">Uncharacterized protein</fullName>
    </submittedName>
</protein>